<reference evidence="1 2" key="1">
    <citation type="submission" date="2019-03" db="EMBL/GenBank/DDBJ databases">
        <authorList>
            <consortium name="Pathogen Informatics"/>
        </authorList>
    </citation>
    <scope>NUCLEOTIDE SEQUENCE [LARGE SCALE GENOMIC DNA]</scope>
    <source>
        <strain evidence="1 2">5012STDY7312589</strain>
    </source>
</reference>
<protein>
    <submittedName>
        <fullName evidence="1">Uncharacterized protein</fullName>
    </submittedName>
</protein>
<evidence type="ECO:0000313" key="2">
    <source>
        <dbReference type="Proteomes" id="UP000294876"/>
    </source>
</evidence>
<sequence>MEKEYEAYFESLSEGVEVLSFAEFKEALSVKRIDTTAPEF</sequence>
<gene>
    <name evidence="1" type="primary">ydfB</name>
    <name evidence="1" type="ORF">SAMEA104567804_00047</name>
</gene>
<dbReference type="Proteomes" id="UP000294876">
    <property type="component" value="Unassembled WGS sequence"/>
</dbReference>
<dbReference type="AlphaFoldDB" id="A0AB74QKC5"/>
<evidence type="ECO:0000313" key="1">
    <source>
        <dbReference type="EMBL" id="VGC64460.1"/>
    </source>
</evidence>
<name>A0AB74QKC5_KLEPN</name>
<dbReference type="EMBL" id="CAAGWG010000001">
    <property type="protein sequence ID" value="VGC64460.1"/>
    <property type="molecule type" value="Genomic_DNA"/>
</dbReference>
<dbReference type="RefSeq" id="WP_255086687.1">
    <property type="nucleotide sequence ID" value="NZ_CAAGUI010000001.1"/>
</dbReference>
<organism evidence="1 2">
    <name type="scientific">Klebsiella pneumoniae</name>
    <dbReference type="NCBI Taxonomy" id="573"/>
    <lineage>
        <taxon>Bacteria</taxon>
        <taxon>Pseudomonadati</taxon>
        <taxon>Pseudomonadota</taxon>
        <taxon>Gammaproteobacteria</taxon>
        <taxon>Enterobacterales</taxon>
        <taxon>Enterobacteriaceae</taxon>
        <taxon>Klebsiella/Raoultella group</taxon>
        <taxon>Klebsiella</taxon>
        <taxon>Klebsiella pneumoniae complex</taxon>
    </lineage>
</organism>
<comment type="caution">
    <text evidence="1">The sequence shown here is derived from an EMBL/GenBank/DDBJ whole genome shotgun (WGS) entry which is preliminary data.</text>
</comment>
<proteinExistence type="predicted"/>
<accession>A0AB74QKC5</accession>